<reference evidence="3" key="1">
    <citation type="journal article" date="2013" name="Genome Announc.">
        <title>Draft Genome Sequence of the 2-Chloro-4-Nitrophenol-Degrading Bacterium Arthrobacter sp. Strain SJCon.</title>
        <authorList>
            <person name="Vikram S."/>
            <person name="Kumar S."/>
            <person name="Vaidya B."/>
            <person name="Pinnaka A.K."/>
            <person name="Raghava G.P."/>
        </authorList>
    </citation>
    <scope>NUCLEOTIDE SEQUENCE [LARGE SCALE GENOMIC DNA]</scope>
    <source>
        <strain evidence="3">SJCon</strain>
    </source>
</reference>
<accession>L8TIU2</accession>
<evidence type="ECO:0000256" key="1">
    <source>
        <dbReference type="SAM" id="MobiDB-lite"/>
    </source>
</evidence>
<protein>
    <submittedName>
        <fullName evidence="2">Uncharacterized protein</fullName>
    </submittedName>
</protein>
<dbReference type="AlphaFoldDB" id="L8TIU2"/>
<keyword evidence="3" id="KW-1185">Reference proteome</keyword>
<feature type="region of interest" description="Disordered" evidence="1">
    <location>
        <begin position="49"/>
        <end position="73"/>
    </location>
</feature>
<name>L8TIU2_9MICC</name>
<dbReference type="EMBL" id="AOFD01000102">
    <property type="protein sequence ID" value="ELT42637.1"/>
    <property type="molecule type" value="Genomic_DNA"/>
</dbReference>
<evidence type="ECO:0000313" key="3">
    <source>
        <dbReference type="Proteomes" id="UP000011189"/>
    </source>
</evidence>
<gene>
    <name evidence="2" type="ORF">G205_23212</name>
</gene>
<dbReference type="Proteomes" id="UP000011189">
    <property type="component" value="Unassembled WGS sequence"/>
</dbReference>
<organism evidence="2 3">
    <name type="scientific">Arthrobacter nitrophenolicus</name>
    <dbReference type="NCBI Taxonomy" id="683150"/>
    <lineage>
        <taxon>Bacteria</taxon>
        <taxon>Bacillati</taxon>
        <taxon>Actinomycetota</taxon>
        <taxon>Actinomycetes</taxon>
        <taxon>Micrococcales</taxon>
        <taxon>Micrococcaceae</taxon>
        <taxon>Arthrobacter</taxon>
    </lineage>
</organism>
<proteinExistence type="predicted"/>
<evidence type="ECO:0000313" key="2">
    <source>
        <dbReference type="EMBL" id="ELT42637.1"/>
    </source>
</evidence>
<sequence>MLCFRPAVGAVVILGDAGAIGADWLVTVGSRPAWKHPLCPAAGAGAVGAHGDREAGPADPAFRPAGTVLTGRP</sequence>
<comment type="caution">
    <text evidence="2">The sequence shown here is derived from an EMBL/GenBank/DDBJ whole genome shotgun (WGS) entry which is preliminary data.</text>
</comment>